<dbReference type="GO" id="GO:0071897">
    <property type="term" value="P:DNA biosynthetic process"/>
    <property type="evidence" value="ECO:0007669"/>
    <property type="project" value="UniProtKB-ARBA"/>
</dbReference>
<dbReference type="OrthoDB" id="425681at2759"/>
<dbReference type="SUPFAM" id="SSF56672">
    <property type="entry name" value="DNA/RNA polymerases"/>
    <property type="match status" value="1"/>
</dbReference>
<feature type="domain" description="Reverse transcriptase" evidence="1">
    <location>
        <begin position="13"/>
        <end position="96"/>
    </location>
</feature>
<evidence type="ECO:0000313" key="3">
    <source>
        <dbReference type="Proteomes" id="UP000299102"/>
    </source>
</evidence>
<gene>
    <name evidence="2" type="ORF">EVAR_2483_1</name>
</gene>
<proteinExistence type="predicted"/>
<protein>
    <recommendedName>
        <fullName evidence="1">Reverse transcriptase domain-containing protein</fullName>
    </recommendedName>
</protein>
<accession>A0A4C1SNP1</accession>
<reference evidence="2 3" key="1">
    <citation type="journal article" date="2019" name="Commun. Biol.">
        <title>The bagworm genome reveals a unique fibroin gene that provides high tensile strength.</title>
        <authorList>
            <person name="Kono N."/>
            <person name="Nakamura H."/>
            <person name="Ohtoshi R."/>
            <person name="Tomita M."/>
            <person name="Numata K."/>
            <person name="Arakawa K."/>
        </authorList>
    </citation>
    <scope>NUCLEOTIDE SEQUENCE [LARGE SCALE GENOMIC DNA]</scope>
</reference>
<dbReference type="EMBL" id="BGZK01000011">
    <property type="protein sequence ID" value="GBP03759.1"/>
    <property type="molecule type" value="Genomic_DNA"/>
</dbReference>
<dbReference type="AlphaFoldDB" id="A0A4C1SNP1"/>
<dbReference type="Pfam" id="PF00078">
    <property type="entry name" value="RVT_1"/>
    <property type="match status" value="1"/>
</dbReference>
<dbReference type="PANTHER" id="PTHR47027:SF20">
    <property type="entry name" value="REVERSE TRANSCRIPTASE-LIKE PROTEIN WITH RNA-DIRECTED DNA POLYMERASE DOMAIN"/>
    <property type="match status" value="1"/>
</dbReference>
<organism evidence="2 3">
    <name type="scientific">Eumeta variegata</name>
    <name type="common">Bagworm moth</name>
    <name type="synonym">Eumeta japonica</name>
    <dbReference type="NCBI Taxonomy" id="151549"/>
    <lineage>
        <taxon>Eukaryota</taxon>
        <taxon>Metazoa</taxon>
        <taxon>Ecdysozoa</taxon>
        <taxon>Arthropoda</taxon>
        <taxon>Hexapoda</taxon>
        <taxon>Insecta</taxon>
        <taxon>Pterygota</taxon>
        <taxon>Neoptera</taxon>
        <taxon>Endopterygota</taxon>
        <taxon>Lepidoptera</taxon>
        <taxon>Glossata</taxon>
        <taxon>Ditrysia</taxon>
        <taxon>Tineoidea</taxon>
        <taxon>Psychidae</taxon>
        <taxon>Oiketicinae</taxon>
        <taxon>Eumeta</taxon>
    </lineage>
</organism>
<evidence type="ECO:0000313" key="2">
    <source>
        <dbReference type="EMBL" id="GBP03759.1"/>
    </source>
</evidence>
<dbReference type="PANTHER" id="PTHR47027">
    <property type="entry name" value="REVERSE TRANSCRIPTASE DOMAIN-CONTAINING PROTEIN"/>
    <property type="match status" value="1"/>
</dbReference>
<sequence>MGSNACVRINRAQWFGNRKAVRQGYVASPWLFNLFMDSCLYDLKDYEYGQKMDELSVKCLLYADNQLILAPSACGLQEMVKMNDSVKKRGMKVNFGMTKVIVFERGESTTDCDIPIEGEKVEQVKEFVCILG</sequence>
<keyword evidence="3" id="KW-1185">Reference proteome</keyword>
<dbReference type="STRING" id="151549.A0A4C1SNP1"/>
<evidence type="ECO:0000259" key="1">
    <source>
        <dbReference type="Pfam" id="PF00078"/>
    </source>
</evidence>
<dbReference type="Proteomes" id="UP000299102">
    <property type="component" value="Unassembled WGS sequence"/>
</dbReference>
<comment type="caution">
    <text evidence="2">The sequence shown here is derived from an EMBL/GenBank/DDBJ whole genome shotgun (WGS) entry which is preliminary data.</text>
</comment>
<name>A0A4C1SNP1_EUMVA</name>
<dbReference type="InterPro" id="IPR043502">
    <property type="entry name" value="DNA/RNA_pol_sf"/>
</dbReference>
<dbReference type="InterPro" id="IPR000477">
    <property type="entry name" value="RT_dom"/>
</dbReference>